<protein>
    <submittedName>
        <fullName evidence="1">Uncharacterized protein DUF1376</fullName>
    </submittedName>
</protein>
<keyword evidence="2" id="KW-1185">Reference proteome</keyword>
<dbReference type="InterPro" id="IPR010781">
    <property type="entry name" value="DUF1376"/>
</dbReference>
<proteinExistence type="predicted"/>
<name>A0A327Q985_9BACT</name>
<accession>A0A327Q985</accession>
<dbReference type="AlphaFoldDB" id="A0A327Q985"/>
<organism evidence="1 2">
    <name type="scientific">Chitinophaga skermanii</name>
    <dbReference type="NCBI Taxonomy" id="331697"/>
    <lineage>
        <taxon>Bacteria</taxon>
        <taxon>Pseudomonadati</taxon>
        <taxon>Bacteroidota</taxon>
        <taxon>Chitinophagia</taxon>
        <taxon>Chitinophagales</taxon>
        <taxon>Chitinophagaceae</taxon>
        <taxon>Chitinophaga</taxon>
    </lineage>
</organism>
<reference evidence="1 2" key="1">
    <citation type="submission" date="2018-06" db="EMBL/GenBank/DDBJ databases">
        <title>Genomic Encyclopedia of Archaeal and Bacterial Type Strains, Phase II (KMG-II): from individual species to whole genera.</title>
        <authorList>
            <person name="Goeker M."/>
        </authorList>
    </citation>
    <scope>NUCLEOTIDE SEQUENCE [LARGE SCALE GENOMIC DNA]</scope>
    <source>
        <strain evidence="1 2">DSM 23857</strain>
    </source>
</reference>
<evidence type="ECO:0000313" key="2">
    <source>
        <dbReference type="Proteomes" id="UP000249547"/>
    </source>
</evidence>
<dbReference type="EMBL" id="QLLL01000008">
    <property type="protein sequence ID" value="RAJ00444.1"/>
    <property type="molecule type" value="Genomic_DNA"/>
</dbReference>
<dbReference type="Pfam" id="PF07120">
    <property type="entry name" value="DUF1376"/>
    <property type="match status" value="1"/>
</dbReference>
<sequence>MLLANFFNMAKDPILPLYYNDFRGATLDWTDEEVGAYIRLLIYQWDAGFIPNDKKRLERICSSFTQTWPLLSTKFSDNDGKLQNQRLEIIRDTREKHKQKQSDNVKKRWSKKEPNVIPETYQMFTKEIPLENENENENENEKVFEIESKRGDKLTAKSEIVGSTYLVPNMLNIFTNYKPKYLVQRDKDFPALLKIASSIASASNLSFLNDNDRHSILDTWEQLVSFIITDSFYKDFSITQIEKYLQAIANKLGNSSSQNMGKIPIKAAGVMGNNVQEANKAKLLLKKLHENG</sequence>
<dbReference type="Proteomes" id="UP000249547">
    <property type="component" value="Unassembled WGS sequence"/>
</dbReference>
<gene>
    <name evidence="1" type="ORF">LX64_04150</name>
</gene>
<evidence type="ECO:0000313" key="1">
    <source>
        <dbReference type="EMBL" id="RAJ00444.1"/>
    </source>
</evidence>
<comment type="caution">
    <text evidence="1">The sequence shown here is derived from an EMBL/GenBank/DDBJ whole genome shotgun (WGS) entry which is preliminary data.</text>
</comment>